<dbReference type="SUPFAM" id="SSF50249">
    <property type="entry name" value="Nucleic acid-binding proteins"/>
    <property type="match status" value="2"/>
</dbReference>
<accession>A0A5B8J055</accession>
<dbReference type="PRINTS" id="PR00050">
    <property type="entry name" value="COLDSHOCK"/>
</dbReference>
<dbReference type="GO" id="GO:0003676">
    <property type="term" value="F:nucleic acid binding"/>
    <property type="evidence" value="ECO:0007669"/>
    <property type="project" value="InterPro"/>
</dbReference>
<dbReference type="InterPro" id="IPR012340">
    <property type="entry name" value="NA-bd_OB-fold"/>
</dbReference>
<dbReference type="GO" id="GO:0005829">
    <property type="term" value="C:cytosol"/>
    <property type="evidence" value="ECO:0007669"/>
    <property type="project" value="UniProtKB-ARBA"/>
</dbReference>
<dbReference type="InterPro" id="IPR050181">
    <property type="entry name" value="Cold_shock_domain"/>
</dbReference>
<reference evidence="2 3" key="1">
    <citation type="submission" date="2019-07" db="EMBL/GenBank/DDBJ databases">
        <title>Litoreibacter alkalisoli sp. nov., isolated from saline-alkaline soil.</title>
        <authorList>
            <person name="Wang S."/>
            <person name="Xu L."/>
            <person name="Xing Y.-T."/>
            <person name="Sun J.-Q."/>
        </authorList>
    </citation>
    <scope>NUCLEOTIDE SEQUENCE [LARGE SCALE GENOMIC DNA]</scope>
    <source>
        <strain evidence="2 3">LN3S51</strain>
    </source>
</reference>
<name>A0A5B8J055_9RHOB</name>
<dbReference type="AlphaFoldDB" id="A0A5B8J055"/>
<protein>
    <submittedName>
        <fullName evidence="2">Cold shock domain-containing protein</fullName>
    </submittedName>
</protein>
<evidence type="ECO:0000259" key="1">
    <source>
        <dbReference type="PROSITE" id="PS51857"/>
    </source>
</evidence>
<feature type="domain" description="CSD" evidence="1">
    <location>
        <begin position="102"/>
        <end position="167"/>
    </location>
</feature>
<dbReference type="EMBL" id="CP042261">
    <property type="protein sequence ID" value="QDY70258.1"/>
    <property type="molecule type" value="Genomic_DNA"/>
</dbReference>
<sequence>MSTEDEATVVEGVVKWFDPSKGFGFVVADSGGPDILLHANVLRNFGQSSVADGARITILMQATPRGRQAVEVHDIEPPLSDLDSPLSGFAEESVDMSQAGPLEPARVKWFDKAKGFGFANIFGKPEDVFIHIEILRRSGLADLQPGEAIGLRVIEGSRGYMAAVVMSWESALEGAHEQEFVRA</sequence>
<dbReference type="SMART" id="SM00357">
    <property type="entry name" value="CSP"/>
    <property type="match status" value="2"/>
</dbReference>
<dbReference type="InterPro" id="IPR011129">
    <property type="entry name" value="CSD"/>
</dbReference>
<dbReference type="PROSITE" id="PS51857">
    <property type="entry name" value="CSD_2"/>
    <property type="match status" value="2"/>
</dbReference>
<dbReference type="InterPro" id="IPR002059">
    <property type="entry name" value="CSP_DNA-bd"/>
</dbReference>
<dbReference type="OrthoDB" id="9791685at2"/>
<proteinExistence type="predicted"/>
<dbReference type="Pfam" id="PF00313">
    <property type="entry name" value="CSD"/>
    <property type="match status" value="2"/>
</dbReference>
<dbReference type="CDD" id="cd04458">
    <property type="entry name" value="CSP_CDS"/>
    <property type="match status" value="2"/>
</dbReference>
<dbReference type="KEGG" id="lit:FPZ52_06035"/>
<evidence type="ECO:0000313" key="2">
    <source>
        <dbReference type="EMBL" id="QDY70258.1"/>
    </source>
</evidence>
<keyword evidence="3" id="KW-1185">Reference proteome</keyword>
<feature type="domain" description="CSD" evidence="1">
    <location>
        <begin position="9"/>
        <end position="74"/>
    </location>
</feature>
<evidence type="ECO:0000313" key="3">
    <source>
        <dbReference type="Proteomes" id="UP000318483"/>
    </source>
</evidence>
<dbReference type="Gene3D" id="2.40.50.140">
    <property type="entry name" value="Nucleic acid-binding proteins"/>
    <property type="match status" value="2"/>
</dbReference>
<organism evidence="2 3">
    <name type="scientific">Qingshengfaniella alkalisoli</name>
    <dbReference type="NCBI Taxonomy" id="2599296"/>
    <lineage>
        <taxon>Bacteria</taxon>
        <taxon>Pseudomonadati</taxon>
        <taxon>Pseudomonadota</taxon>
        <taxon>Alphaproteobacteria</taxon>
        <taxon>Rhodobacterales</taxon>
        <taxon>Paracoccaceae</taxon>
        <taxon>Qingshengfaniella</taxon>
    </lineage>
</organism>
<dbReference type="Proteomes" id="UP000318483">
    <property type="component" value="Chromosome"/>
</dbReference>
<gene>
    <name evidence="2" type="ORF">FPZ52_06035</name>
</gene>
<dbReference type="PANTHER" id="PTHR11544">
    <property type="entry name" value="COLD SHOCK DOMAIN CONTAINING PROTEINS"/>
    <property type="match status" value="1"/>
</dbReference>